<dbReference type="Pfam" id="PF00096">
    <property type="entry name" value="zf-C2H2"/>
    <property type="match status" value="8"/>
</dbReference>
<feature type="region of interest" description="Disordered" evidence="13">
    <location>
        <begin position="188"/>
        <end position="257"/>
    </location>
</feature>
<dbReference type="PROSITE" id="PS50157">
    <property type="entry name" value="ZINC_FINGER_C2H2_2"/>
    <property type="match status" value="13"/>
</dbReference>
<dbReference type="SUPFAM" id="SSF54236">
    <property type="entry name" value="Ubiquitin-like"/>
    <property type="match status" value="1"/>
</dbReference>
<accession>A0AAV7XE28</accession>
<feature type="domain" description="C2H2-type" evidence="15">
    <location>
        <begin position="633"/>
        <end position="660"/>
    </location>
</feature>
<keyword evidence="9" id="KW-0539">Nucleus</keyword>
<evidence type="ECO:0000259" key="17">
    <source>
        <dbReference type="PROSITE" id="PS51915"/>
    </source>
</evidence>
<evidence type="ECO:0000256" key="8">
    <source>
        <dbReference type="ARBA" id="ARBA00023163"/>
    </source>
</evidence>
<feature type="domain" description="C2H2-type" evidence="15">
    <location>
        <begin position="842"/>
        <end position="869"/>
    </location>
</feature>
<feature type="domain" description="C2H2-type" evidence="15">
    <location>
        <begin position="458"/>
        <end position="486"/>
    </location>
</feature>
<evidence type="ECO:0000256" key="13">
    <source>
        <dbReference type="SAM" id="MobiDB-lite"/>
    </source>
</evidence>
<dbReference type="PROSITE" id="PS50950">
    <property type="entry name" value="ZF_THAP"/>
    <property type="match status" value="1"/>
</dbReference>
<keyword evidence="6" id="KW-0805">Transcription regulation</keyword>
<evidence type="ECO:0000313" key="18">
    <source>
        <dbReference type="EMBL" id="KAJ1523571.1"/>
    </source>
</evidence>
<keyword evidence="8" id="KW-0804">Transcription</keyword>
<feature type="binding site" evidence="12">
    <location>
        <position position="316"/>
    </location>
    <ligand>
        <name>Zn(2+)</name>
        <dbReference type="ChEBI" id="CHEBI:29105"/>
    </ligand>
</feature>
<evidence type="ECO:0000256" key="9">
    <source>
        <dbReference type="ARBA" id="ARBA00023242"/>
    </source>
</evidence>
<dbReference type="Gene3D" id="3.30.160.60">
    <property type="entry name" value="Classic Zinc Finger"/>
    <property type="match status" value="12"/>
</dbReference>
<feature type="domain" description="C2H2-type" evidence="15">
    <location>
        <begin position="730"/>
        <end position="757"/>
    </location>
</feature>
<dbReference type="SMART" id="SM00692">
    <property type="entry name" value="DM3"/>
    <property type="match status" value="1"/>
</dbReference>
<dbReference type="GO" id="GO:0005634">
    <property type="term" value="C:nucleus"/>
    <property type="evidence" value="ECO:0007669"/>
    <property type="project" value="UniProtKB-SubCell"/>
</dbReference>
<evidence type="ECO:0000256" key="11">
    <source>
        <dbReference type="PROSITE-ProRule" id="PRU00309"/>
    </source>
</evidence>
<feature type="domain" description="C2H2-type" evidence="15">
    <location>
        <begin position="870"/>
        <end position="897"/>
    </location>
</feature>
<evidence type="ECO:0000256" key="4">
    <source>
        <dbReference type="ARBA" id="ARBA00022771"/>
    </source>
</evidence>
<feature type="domain" description="C2H2-type" evidence="15">
    <location>
        <begin position="517"/>
        <end position="540"/>
    </location>
</feature>
<feature type="compositionally biased region" description="Basic and acidic residues" evidence="13">
    <location>
        <begin position="360"/>
        <end position="374"/>
    </location>
</feature>
<dbReference type="SUPFAM" id="SSF57716">
    <property type="entry name" value="Glucocorticoid receptor-like (DNA-binding domain)"/>
    <property type="match status" value="2"/>
</dbReference>
<evidence type="ECO:0000259" key="16">
    <source>
        <dbReference type="PROSITE" id="PS50950"/>
    </source>
</evidence>
<organism evidence="18 19">
    <name type="scientific">Megalurothrips usitatus</name>
    <name type="common">bean blossom thrips</name>
    <dbReference type="NCBI Taxonomy" id="439358"/>
    <lineage>
        <taxon>Eukaryota</taxon>
        <taxon>Metazoa</taxon>
        <taxon>Ecdysozoa</taxon>
        <taxon>Arthropoda</taxon>
        <taxon>Hexapoda</taxon>
        <taxon>Insecta</taxon>
        <taxon>Pterygota</taxon>
        <taxon>Neoptera</taxon>
        <taxon>Paraneoptera</taxon>
        <taxon>Thysanoptera</taxon>
        <taxon>Terebrantia</taxon>
        <taxon>Thripoidea</taxon>
        <taxon>Thripidae</taxon>
        <taxon>Megalurothrips</taxon>
    </lineage>
</organism>
<dbReference type="GO" id="GO:0001228">
    <property type="term" value="F:DNA-binding transcription activator activity, RNA polymerase II-specific"/>
    <property type="evidence" value="ECO:0007669"/>
    <property type="project" value="TreeGrafter"/>
</dbReference>
<dbReference type="GO" id="GO:0000978">
    <property type="term" value="F:RNA polymerase II cis-regulatory region sequence-specific DNA binding"/>
    <property type="evidence" value="ECO:0007669"/>
    <property type="project" value="TreeGrafter"/>
</dbReference>
<dbReference type="FunFam" id="3.30.160.60:FF:001289">
    <property type="entry name" value="Zinc finger protein 574"/>
    <property type="match status" value="1"/>
</dbReference>
<feature type="domain" description="C2H2-type" evidence="15">
    <location>
        <begin position="548"/>
        <end position="576"/>
    </location>
</feature>
<dbReference type="GO" id="GO:0008270">
    <property type="term" value="F:zinc ion binding"/>
    <property type="evidence" value="ECO:0007669"/>
    <property type="project" value="UniProtKB-UniRule"/>
</dbReference>
<feature type="domain" description="C2H2-type" evidence="15">
    <location>
        <begin position="786"/>
        <end position="813"/>
    </location>
</feature>
<dbReference type="FunFam" id="3.30.160.60:FF:000275">
    <property type="entry name" value="zinc finger protein 90 homolog"/>
    <property type="match status" value="1"/>
</dbReference>
<evidence type="ECO:0000256" key="1">
    <source>
        <dbReference type="ARBA" id="ARBA00004123"/>
    </source>
</evidence>
<proteinExistence type="predicted"/>
<keyword evidence="4 10" id="KW-0863">Zinc-finger</keyword>
<dbReference type="InterPro" id="IPR000626">
    <property type="entry name" value="Ubiquitin-like_dom"/>
</dbReference>
<dbReference type="FunFam" id="3.30.160.60:FF:002343">
    <property type="entry name" value="Zinc finger protein 33A"/>
    <property type="match status" value="1"/>
</dbReference>
<evidence type="ECO:0000256" key="10">
    <source>
        <dbReference type="PROSITE-ProRule" id="PRU00042"/>
    </source>
</evidence>
<evidence type="ECO:0000256" key="2">
    <source>
        <dbReference type="ARBA" id="ARBA00022723"/>
    </source>
</evidence>
<dbReference type="PROSITE" id="PS51915">
    <property type="entry name" value="ZAD"/>
    <property type="match status" value="1"/>
</dbReference>
<evidence type="ECO:0000256" key="12">
    <source>
        <dbReference type="PROSITE-ProRule" id="PRU01263"/>
    </source>
</evidence>
<evidence type="ECO:0000259" key="15">
    <source>
        <dbReference type="PROSITE" id="PS50157"/>
    </source>
</evidence>
<feature type="domain" description="C2H2-type" evidence="15">
    <location>
        <begin position="577"/>
        <end position="604"/>
    </location>
</feature>
<dbReference type="Pfam" id="PF05485">
    <property type="entry name" value="THAP"/>
    <property type="match status" value="1"/>
</dbReference>
<feature type="domain" description="Ubiquitin-like" evidence="14">
    <location>
        <begin position="4"/>
        <end position="61"/>
    </location>
</feature>
<evidence type="ECO:0000256" key="3">
    <source>
        <dbReference type="ARBA" id="ARBA00022737"/>
    </source>
</evidence>
<protein>
    <submittedName>
        <fullName evidence="18">Uncharacterized protein</fullName>
    </submittedName>
</protein>
<dbReference type="SMART" id="SM00355">
    <property type="entry name" value="ZnF_C2H2"/>
    <property type="match status" value="14"/>
</dbReference>
<dbReference type="PANTHER" id="PTHR24393:SF162">
    <property type="entry name" value="ZINC FINGER PROTEIN 665-LIKE"/>
    <property type="match status" value="1"/>
</dbReference>
<dbReference type="InterPro" id="IPR036236">
    <property type="entry name" value="Znf_C2H2_sf"/>
</dbReference>
<feature type="binding site" evidence="12">
    <location>
        <position position="273"/>
    </location>
    <ligand>
        <name>Zn(2+)</name>
        <dbReference type="ChEBI" id="CHEBI:29105"/>
    </ligand>
</feature>
<keyword evidence="3" id="KW-0677">Repeat</keyword>
<keyword evidence="5 12" id="KW-0862">Zinc</keyword>
<dbReference type="FunFam" id="3.30.160.60:FF:000446">
    <property type="entry name" value="Zinc finger protein"/>
    <property type="match status" value="1"/>
</dbReference>
<dbReference type="SMART" id="SM00868">
    <property type="entry name" value="zf-AD"/>
    <property type="match status" value="1"/>
</dbReference>
<dbReference type="GO" id="GO:0048598">
    <property type="term" value="P:embryonic morphogenesis"/>
    <property type="evidence" value="ECO:0007669"/>
    <property type="project" value="UniProtKB-ARBA"/>
</dbReference>
<feature type="domain" description="THAP-type" evidence="16">
    <location>
        <begin position="76"/>
        <end position="163"/>
    </location>
</feature>
<comment type="caution">
    <text evidence="18">The sequence shown here is derived from an EMBL/GenBank/DDBJ whole genome shotgun (WGS) entry which is preliminary data.</text>
</comment>
<feature type="domain" description="C2H2-type" evidence="15">
    <location>
        <begin position="814"/>
        <end position="841"/>
    </location>
</feature>
<feature type="domain" description="ZAD" evidence="17">
    <location>
        <begin position="268"/>
        <end position="343"/>
    </location>
</feature>
<feature type="compositionally biased region" description="Acidic residues" evidence="13">
    <location>
        <begin position="220"/>
        <end position="257"/>
    </location>
</feature>
<dbReference type="Pfam" id="PF13912">
    <property type="entry name" value="zf-C2H2_6"/>
    <property type="match status" value="1"/>
</dbReference>
<keyword evidence="7 11" id="KW-0238">DNA-binding</keyword>
<dbReference type="FunFam" id="3.30.160.60:FF:000100">
    <property type="entry name" value="Zinc finger 45-like"/>
    <property type="match status" value="2"/>
</dbReference>
<dbReference type="InterPro" id="IPR029071">
    <property type="entry name" value="Ubiquitin-like_domsf"/>
</dbReference>
<dbReference type="AlphaFoldDB" id="A0AAV7XE28"/>
<reference evidence="18" key="1">
    <citation type="submission" date="2022-12" db="EMBL/GenBank/DDBJ databases">
        <title>Chromosome-level genome assembly of the bean flower thrips Megalurothrips usitatus.</title>
        <authorList>
            <person name="Ma L."/>
            <person name="Liu Q."/>
            <person name="Li H."/>
            <person name="Cai W."/>
        </authorList>
    </citation>
    <scope>NUCLEOTIDE SEQUENCE</scope>
    <source>
        <strain evidence="18">Cailab_2022a</strain>
    </source>
</reference>
<feature type="domain" description="C2H2-type" evidence="15">
    <location>
        <begin position="702"/>
        <end position="729"/>
    </location>
</feature>
<comment type="subcellular location">
    <subcellularLocation>
        <location evidence="1">Nucleus</location>
    </subcellularLocation>
</comment>
<evidence type="ECO:0000256" key="7">
    <source>
        <dbReference type="ARBA" id="ARBA00023125"/>
    </source>
</evidence>
<dbReference type="PANTHER" id="PTHR24393">
    <property type="entry name" value="ZINC FINGER PROTEIN"/>
    <property type="match status" value="1"/>
</dbReference>
<feature type="region of interest" description="Disordered" evidence="13">
    <location>
        <begin position="358"/>
        <end position="377"/>
    </location>
</feature>
<evidence type="ECO:0000313" key="19">
    <source>
        <dbReference type="Proteomes" id="UP001075354"/>
    </source>
</evidence>
<keyword evidence="2 12" id="KW-0479">Metal-binding</keyword>
<dbReference type="Gene3D" id="3.10.20.90">
    <property type="entry name" value="Phosphatidylinositol 3-kinase Catalytic Subunit, Chain A, domain 1"/>
    <property type="match status" value="1"/>
</dbReference>
<dbReference type="SMART" id="SM00980">
    <property type="entry name" value="THAP"/>
    <property type="match status" value="1"/>
</dbReference>
<dbReference type="InterPro" id="IPR006612">
    <property type="entry name" value="THAP_Znf"/>
</dbReference>
<dbReference type="InterPro" id="IPR013087">
    <property type="entry name" value="Znf_C2H2_type"/>
</dbReference>
<dbReference type="Gene3D" id="3.40.1800.20">
    <property type="match status" value="1"/>
</dbReference>
<evidence type="ECO:0000256" key="5">
    <source>
        <dbReference type="ARBA" id="ARBA00022833"/>
    </source>
</evidence>
<sequence>MSQMKIILNTTDGNTVSVDVRPEETYRMLRERIQIESGIELEISQIFYDGKQVEEDQNVYDSFLGAQSADKPQEETTRVCVVESCPNSKLPDPKVEIFEFPLETDRYSNWLLACNRHDLLGRIPVSLNLECGVCADHFPTSCFMNGSMKMKRRLRKTAVPLLDENPNNFRILAQDMMISDVKLEDTSGYDIEGTENTSKTINLDEDMKARSSSENVAAQDEVDEEDLQEDELEELEEDEEEEEEDGDLELEEEDEVLETSNSLEHPGLICRLCAQAVDTAHFIFSEKGREDKIFDKIGTSLPINIHCNDPLPKQVCGQCLTSLNTCYDFAMACVKAERKLKKLVPQFRCQRDPQVIRQKLPTEDGEPKEGREIEKNEEEEEPACYDCPLCCEGHMEAQDSVNIDEIEGRETKEAEDVVQEFLADSVLWEDGEDYLEADQNISGVEEDMVENDDGDECYPCLICGASFISFAHLFEHSESHHNSEPPLCGHCAVVFDSKETLAVHLDLVMNTAAEEQYKCGSCGKMFASVARAEFHHDLVHNINGFSSLTCSECGQIFSNETNLWDHLQIEHRGLKPFSCPKCEKVFQMRSQVRIHMKVHQAKSSFDCAVCHESFPNRSTLKSHQAVHSDVKMFQCEHCGRCFTRKYLLTAHVRSHIDKKPRVYTCRVCGEDGFESLPKLLVHRRSMHQDVMLPLGSKKEKLHKCEQCNKSFVGRVALKQHALSHTGELPHVCEFCNKGFTQKRSLLLHRRTHTGEKPFECGECGKRFVQSAHLYAHHRLHTGEKPYSCSECGATFRLKDVRDSHQRKHTGERPFKCKVCDKSFRTSHSYYQHTWIHTGRKPYPCSYCGKAFRRSNGLKVHIRIHTGEKPHKCDVCGRGFAQKQDMKKHRNLHTMGRL</sequence>
<evidence type="ECO:0000259" key="14">
    <source>
        <dbReference type="PROSITE" id="PS50053"/>
    </source>
</evidence>
<feature type="domain" description="C2H2-type" evidence="15">
    <location>
        <begin position="758"/>
        <end position="785"/>
    </location>
</feature>
<evidence type="ECO:0000256" key="6">
    <source>
        <dbReference type="ARBA" id="ARBA00023015"/>
    </source>
</evidence>
<feature type="domain" description="C2H2-type" evidence="15">
    <location>
        <begin position="605"/>
        <end position="632"/>
    </location>
</feature>
<dbReference type="SUPFAM" id="SSF57667">
    <property type="entry name" value="beta-beta-alpha zinc fingers"/>
    <property type="match status" value="8"/>
</dbReference>
<dbReference type="PROSITE" id="PS50053">
    <property type="entry name" value="UBIQUITIN_2"/>
    <property type="match status" value="1"/>
</dbReference>
<dbReference type="PROSITE" id="PS00028">
    <property type="entry name" value="ZINC_FINGER_C2H2_1"/>
    <property type="match status" value="13"/>
</dbReference>
<name>A0AAV7XE28_9NEOP</name>
<feature type="binding site" evidence="12">
    <location>
        <position position="319"/>
    </location>
    <ligand>
        <name>Zn(2+)</name>
        <dbReference type="ChEBI" id="CHEBI:29105"/>
    </ligand>
</feature>
<dbReference type="EMBL" id="JAPTSV010000010">
    <property type="protein sequence ID" value="KAJ1523571.1"/>
    <property type="molecule type" value="Genomic_DNA"/>
</dbReference>
<dbReference type="Proteomes" id="UP001075354">
    <property type="component" value="Chromosome 10"/>
</dbReference>
<dbReference type="FunFam" id="3.30.160.60:FF:001485">
    <property type="entry name" value="Krueppel-related zinc finger protein"/>
    <property type="match status" value="1"/>
</dbReference>
<feature type="binding site" evidence="12">
    <location>
        <position position="270"/>
    </location>
    <ligand>
        <name>Zn(2+)</name>
        <dbReference type="ChEBI" id="CHEBI:29105"/>
    </ligand>
</feature>
<keyword evidence="19" id="KW-1185">Reference proteome</keyword>
<dbReference type="InterPro" id="IPR012934">
    <property type="entry name" value="Znf_AD"/>
</dbReference>
<dbReference type="Pfam" id="PF07776">
    <property type="entry name" value="zf-AD"/>
    <property type="match status" value="1"/>
</dbReference>
<gene>
    <name evidence="18" type="ORF">ONE63_001418</name>
</gene>
<dbReference type="FunFam" id="3.30.160.60:FF:000624">
    <property type="entry name" value="zinc finger protein 697"/>
    <property type="match status" value="1"/>
</dbReference>